<feature type="compositionally biased region" description="Low complexity" evidence="1">
    <location>
        <begin position="60"/>
        <end position="103"/>
    </location>
</feature>
<feature type="compositionally biased region" description="Polar residues" evidence="1">
    <location>
        <begin position="27"/>
        <end position="40"/>
    </location>
</feature>
<dbReference type="Proteomes" id="UP000053477">
    <property type="component" value="Unassembled WGS sequence"/>
</dbReference>
<evidence type="ECO:0000313" key="3">
    <source>
        <dbReference type="Proteomes" id="UP000053477"/>
    </source>
</evidence>
<protein>
    <submittedName>
        <fullName evidence="2">Uncharacterized protein</fullName>
    </submittedName>
</protein>
<feature type="region of interest" description="Disordered" evidence="1">
    <location>
        <begin position="60"/>
        <end position="108"/>
    </location>
</feature>
<organism evidence="2 3">
    <name type="scientific">Schizopora paradoxa</name>
    <dbReference type="NCBI Taxonomy" id="27342"/>
    <lineage>
        <taxon>Eukaryota</taxon>
        <taxon>Fungi</taxon>
        <taxon>Dikarya</taxon>
        <taxon>Basidiomycota</taxon>
        <taxon>Agaricomycotina</taxon>
        <taxon>Agaricomycetes</taxon>
        <taxon>Hymenochaetales</taxon>
        <taxon>Schizoporaceae</taxon>
        <taxon>Schizopora</taxon>
    </lineage>
</organism>
<dbReference type="AlphaFoldDB" id="A0A0H2RU34"/>
<dbReference type="EMBL" id="KQ085928">
    <property type="protein sequence ID" value="KLO15500.1"/>
    <property type="molecule type" value="Genomic_DNA"/>
</dbReference>
<feature type="compositionally biased region" description="Polar residues" evidence="1">
    <location>
        <begin position="1"/>
        <end position="19"/>
    </location>
</feature>
<reference evidence="2 3" key="1">
    <citation type="submission" date="2015-04" db="EMBL/GenBank/DDBJ databases">
        <title>Complete genome sequence of Schizopora paradoxa KUC8140, a cosmopolitan wood degrader in East Asia.</title>
        <authorList>
            <consortium name="DOE Joint Genome Institute"/>
            <person name="Min B."/>
            <person name="Park H."/>
            <person name="Jang Y."/>
            <person name="Kim J.-J."/>
            <person name="Kim K.H."/>
            <person name="Pangilinan J."/>
            <person name="Lipzen A."/>
            <person name="Riley R."/>
            <person name="Grigoriev I.V."/>
            <person name="Spatafora J.W."/>
            <person name="Choi I.-G."/>
        </authorList>
    </citation>
    <scope>NUCLEOTIDE SEQUENCE [LARGE SCALE GENOMIC DNA]</scope>
    <source>
        <strain evidence="2 3">KUC8140</strain>
    </source>
</reference>
<keyword evidence="3" id="KW-1185">Reference proteome</keyword>
<gene>
    <name evidence="2" type="ORF">SCHPADRAFT_258016</name>
</gene>
<dbReference type="InParanoid" id="A0A0H2RU34"/>
<proteinExistence type="predicted"/>
<name>A0A0H2RU34_9AGAM</name>
<feature type="region of interest" description="Disordered" evidence="1">
    <location>
        <begin position="1"/>
        <end position="40"/>
    </location>
</feature>
<evidence type="ECO:0000313" key="2">
    <source>
        <dbReference type="EMBL" id="KLO15500.1"/>
    </source>
</evidence>
<accession>A0A0H2RU34</accession>
<sequence>MSFSGRFTMSGMSGKTNSPDPAALSSPAVNPSTIATQSNGVFGTSTLSASRASSTASLASTSALKTSPAVNSSTSTTSLLSSSSSSSTVTPSSAPIPANASSSGAKRKIAREVKDAVRGGALVLGAIMFSGGTLL</sequence>
<evidence type="ECO:0000256" key="1">
    <source>
        <dbReference type="SAM" id="MobiDB-lite"/>
    </source>
</evidence>